<sequence>MPITENPAGGYLTGFARREKYGAISARTIWMIAYLILVHGKHFRP</sequence>
<organism evidence="2 3">
    <name type="scientific">Herminiimonas glaciei</name>
    <dbReference type="NCBI Taxonomy" id="523788"/>
    <lineage>
        <taxon>Bacteria</taxon>
        <taxon>Pseudomonadati</taxon>
        <taxon>Pseudomonadota</taxon>
        <taxon>Betaproteobacteria</taxon>
        <taxon>Burkholderiales</taxon>
        <taxon>Oxalobacteraceae</taxon>
        <taxon>Herminiimonas</taxon>
    </lineage>
</organism>
<dbReference type="RefSeq" id="WP_382270494.1">
    <property type="nucleotide sequence ID" value="NZ_JBHTBU010000001.1"/>
</dbReference>
<gene>
    <name evidence="2" type="ORF">ACFQPC_04905</name>
</gene>
<keyword evidence="1" id="KW-0472">Membrane</keyword>
<dbReference type="EMBL" id="JBHTBU010000001">
    <property type="protein sequence ID" value="MFC7287372.1"/>
    <property type="molecule type" value="Genomic_DNA"/>
</dbReference>
<protein>
    <submittedName>
        <fullName evidence="2">Uncharacterized protein</fullName>
    </submittedName>
</protein>
<dbReference type="Proteomes" id="UP001596542">
    <property type="component" value="Unassembled WGS sequence"/>
</dbReference>
<reference evidence="3" key="1">
    <citation type="journal article" date="2019" name="Int. J. Syst. Evol. Microbiol.">
        <title>The Global Catalogue of Microorganisms (GCM) 10K type strain sequencing project: providing services to taxonomists for standard genome sequencing and annotation.</title>
        <authorList>
            <consortium name="The Broad Institute Genomics Platform"/>
            <consortium name="The Broad Institute Genome Sequencing Center for Infectious Disease"/>
            <person name="Wu L."/>
            <person name="Ma J."/>
        </authorList>
    </citation>
    <scope>NUCLEOTIDE SEQUENCE [LARGE SCALE GENOMIC DNA]</scope>
    <source>
        <strain evidence="3">KACC 12508</strain>
    </source>
</reference>
<name>A0ABW2I8S8_9BURK</name>
<accession>A0ABW2I8S8</accession>
<keyword evidence="1" id="KW-0812">Transmembrane</keyword>
<feature type="transmembrane region" description="Helical" evidence="1">
    <location>
        <begin position="20"/>
        <end position="38"/>
    </location>
</feature>
<keyword evidence="3" id="KW-1185">Reference proteome</keyword>
<keyword evidence="1" id="KW-1133">Transmembrane helix</keyword>
<evidence type="ECO:0000313" key="2">
    <source>
        <dbReference type="EMBL" id="MFC7287372.1"/>
    </source>
</evidence>
<evidence type="ECO:0000313" key="3">
    <source>
        <dbReference type="Proteomes" id="UP001596542"/>
    </source>
</evidence>
<evidence type="ECO:0000256" key="1">
    <source>
        <dbReference type="SAM" id="Phobius"/>
    </source>
</evidence>
<proteinExistence type="predicted"/>
<comment type="caution">
    <text evidence="2">The sequence shown here is derived from an EMBL/GenBank/DDBJ whole genome shotgun (WGS) entry which is preliminary data.</text>
</comment>